<organism evidence="5 6">
    <name type="scientific">Haloferula rosea</name>
    <dbReference type="NCBI Taxonomy" id="490093"/>
    <lineage>
        <taxon>Bacteria</taxon>
        <taxon>Pseudomonadati</taxon>
        <taxon>Verrucomicrobiota</taxon>
        <taxon>Verrucomicrobiia</taxon>
        <taxon>Verrucomicrobiales</taxon>
        <taxon>Verrucomicrobiaceae</taxon>
        <taxon>Haloferula</taxon>
    </lineage>
</organism>
<feature type="domain" description="DUF1549" evidence="3">
    <location>
        <begin position="33"/>
        <end position="209"/>
    </location>
</feature>
<accession>A0A934R9W5</accession>
<dbReference type="EMBL" id="JAENII010000004">
    <property type="protein sequence ID" value="MBK1826703.1"/>
    <property type="molecule type" value="Genomic_DNA"/>
</dbReference>
<evidence type="ECO:0000259" key="3">
    <source>
        <dbReference type="Pfam" id="PF07583"/>
    </source>
</evidence>
<dbReference type="PANTHER" id="PTHR35889">
    <property type="entry name" value="CYCLOINULO-OLIGOSACCHARIDE FRUCTANOTRANSFERASE-RELATED"/>
    <property type="match status" value="1"/>
</dbReference>
<evidence type="ECO:0000259" key="4">
    <source>
        <dbReference type="Pfam" id="PF07587"/>
    </source>
</evidence>
<evidence type="ECO:0000256" key="2">
    <source>
        <dbReference type="SAM" id="SignalP"/>
    </source>
</evidence>
<feature type="compositionally biased region" description="Basic and acidic residues" evidence="1">
    <location>
        <begin position="259"/>
        <end position="281"/>
    </location>
</feature>
<feature type="compositionally biased region" description="Low complexity" evidence="1">
    <location>
        <begin position="233"/>
        <end position="246"/>
    </location>
</feature>
<sequence length="698" mass="78791">MKALHLLLLPALAFVAAAAPISDTTVRQAAARVDRLLEDDLKAAGLKPTGRIDDATFLRRAYLGIIGRIPSIDETTRFLDDPSDDKRHDLIDTLVDSPGFDSHLFNWTADLLRLQTNQEQFGLGWHVWLRKSLAEDKPWDEMVSAMLSSTGHTSSDPAVGYYLRDRNMQLDNFSNTMQVFLGRQIGCAQCHDHPFDDWSQYDYYQMAAFGGGFQYRSREAADAARKAAMAMVKQPANAKAKPSPASFGPNKKKNQANEQAKKAAAREEARKREEAKRELRKQQQAYQNQIKKVAGTFRPLFSDFNRNAVFDNPDTLLKLPSDYQYKDAKPGDKVPAETLFGTKLKNVAPEDRRDVFAEWVASPENPYFTKVIANRMWQRTFGFGLVDPVDDWSDDSETRHPEVLAYLETTMKGTDYNLREFLRILFHTRLFQRECLTEEPAMGVPLAFRGPVLTRMSAEQIFDSFLVLRNGEISDAGSSKFQRTWDDYQERISNLLNAPPRDLLVLAESAKQGEEAKRKAQADVREAQKKLAEAKNPQQRKDAQRAIADAKERLSKARKMEMPVMRNLRVNGGGNKSGPLRASEYPAPFGLGSLVREFGGSDRQTPSSGHTTATVPQALALLNDPQTDIVSGKKSRLARELMKCASSEERIDHLFLTLLSRMPTEAERSRYAPMAENPTQLRDLTRAMLTSNRFLFIQ</sequence>
<dbReference type="Proteomes" id="UP000658278">
    <property type="component" value="Unassembled WGS sequence"/>
</dbReference>
<dbReference type="InterPro" id="IPR011444">
    <property type="entry name" value="DUF1549"/>
</dbReference>
<proteinExistence type="predicted"/>
<name>A0A934R9W5_9BACT</name>
<feature type="chain" id="PRO_5037509178" evidence="2">
    <location>
        <begin position="19"/>
        <end position="698"/>
    </location>
</feature>
<feature type="region of interest" description="Disordered" evidence="1">
    <location>
        <begin position="233"/>
        <end position="284"/>
    </location>
</feature>
<dbReference type="InterPro" id="IPR022655">
    <property type="entry name" value="DUF1553"/>
</dbReference>
<feature type="signal peptide" evidence="2">
    <location>
        <begin position="1"/>
        <end position="18"/>
    </location>
</feature>
<dbReference type="Pfam" id="PF07583">
    <property type="entry name" value="PSCyt2"/>
    <property type="match status" value="1"/>
</dbReference>
<dbReference type="Pfam" id="PF07587">
    <property type="entry name" value="PSD1"/>
    <property type="match status" value="1"/>
</dbReference>
<dbReference type="AlphaFoldDB" id="A0A934R9W5"/>
<feature type="region of interest" description="Disordered" evidence="1">
    <location>
        <begin position="516"/>
        <end position="547"/>
    </location>
</feature>
<dbReference type="PANTHER" id="PTHR35889:SF3">
    <property type="entry name" value="F-BOX DOMAIN-CONTAINING PROTEIN"/>
    <property type="match status" value="1"/>
</dbReference>
<protein>
    <submittedName>
        <fullName evidence="5">DUF1549 domain-containing protein</fullName>
    </submittedName>
</protein>
<keyword evidence="6" id="KW-1185">Reference proteome</keyword>
<evidence type="ECO:0000313" key="5">
    <source>
        <dbReference type="EMBL" id="MBK1826703.1"/>
    </source>
</evidence>
<evidence type="ECO:0000313" key="6">
    <source>
        <dbReference type="Proteomes" id="UP000658278"/>
    </source>
</evidence>
<comment type="caution">
    <text evidence="5">The sequence shown here is derived from an EMBL/GenBank/DDBJ whole genome shotgun (WGS) entry which is preliminary data.</text>
</comment>
<dbReference type="RefSeq" id="WP_200277904.1">
    <property type="nucleotide sequence ID" value="NZ_JAENII010000004.1"/>
</dbReference>
<reference evidence="5" key="1">
    <citation type="submission" date="2021-01" db="EMBL/GenBank/DDBJ databases">
        <title>Modified the classification status of verrucomicrobia.</title>
        <authorList>
            <person name="Feng X."/>
        </authorList>
    </citation>
    <scope>NUCLEOTIDE SEQUENCE</scope>
    <source>
        <strain evidence="5">KCTC 22201</strain>
    </source>
</reference>
<evidence type="ECO:0000256" key="1">
    <source>
        <dbReference type="SAM" id="MobiDB-lite"/>
    </source>
</evidence>
<gene>
    <name evidence="5" type="ORF">JIN81_06715</name>
</gene>
<keyword evidence="2" id="KW-0732">Signal</keyword>
<feature type="domain" description="DUF1553" evidence="4">
    <location>
        <begin position="352"/>
        <end position="671"/>
    </location>
</feature>